<dbReference type="PANTHER" id="PTHR30026:SF20">
    <property type="entry name" value="OUTER MEMBRANE PROTEIN TOLC"/>
    <property type="match status" value="1"/>
</dbReference>
<proteinExistence type="inferred from homology"/>
<dbReference type="Gene3D" id="1.20.1600.10">
    <property type="entry name" value="Outer membrane efflux proteins (OEP)"/>
    <property type="match status" value="1"/>
</dbReference>
<dbReference type="RefSeq" id="WP_071504802.1">
    <property type="nucleotide sequence ID" value="NZ_MORL01000011.1"/>
</dbReference>
<sequence>MTFAVKQPLTGWCSVAILVLGMCIGRPVSAQDTTAVFSLSDLSALMLNNHPIIRQANLLSEEARQEVMQARGGFDPKLASGFDRKQFGNPDDSKSLYYNKWANELKVPVWWGGADLKVTYDRFVGQAVNPETRTSNSGLAGVGLSIPLGQGLLIDARRATLKQAQTMLTAAEAERVKQINKVWFSAAKEYWTWYLAYQQVRLLREGFQLADTRYLAVSRRARIGDAAAVDSVEAKITAQDRQVQLEQALVALQNAKLMLSTYLWNDSSQPLELPDRAVPQLPAEGVVKADVFQQLLARAADQHPELLKLDAKVQQLAIEERFRRELLKPQVNVTGTLLSQPPLFAAQGPSYYDFNLNNYKVGVDFLFPLFLRKERGKLKQVQIKAQQTTLERTQTNRDIQNGVQAAYNDLLALERQIQIQQQSVQNQVVLVRAEQQKFDMGESSLFLVNTRESKLIDMQIKLAELRSKYQKAVAELYYTAGTRG</sequence>
<feature type="coiled-coil region" evidence="8">
    <location>
        <begin position="154"/>
        <end position="181"/>
    </location>
</feature>
<reference evidence="9 10" key="1">
    <citation type="submission" date="2016-10" db="EMBL/GenBank/DDBJ databases">
        <title>Arsenicibacter rosenii gen. nov., sp. nov., an efficient arsenic-methylating bacterium isolated from an arsenic-contaminated paddy soil.</title>
        <authorList>
            <person name="Huang K."/>
        </authorList>
    </citation>
    <scope>NUCLEOTIDE SEQUENCE [LARGE SCALE GENOMIC DNA]</scope>
    <source>
        <strain evidence="9 10">SM-1</strain>
    </source>
</reference>
<dbReference type="Proteomes" id="UP000181790">
    <property type="component" value="Unassembled WGS sequence"/>
</dbReference>
<dbReference type="SUPFAM" id="SSF56954">
    <property type="entry name" value="Outer membrane efflux proteins (OEP)"/>
    <property type="match status" value="1"/>
</dbReference>
<dbReference type="GO" id="GO:0015288">
    <property type="term" value="F:porin activity"/>
    <property type="evidence" value="ECO:0007669"/>
    <property type="project" value="TreeGrafter"/>
</dbReference>
<dbReference type="Pfam" id="PF02321">
    <property type="entry name" value="OEP"/>
    <property type="match status" value="2"/>
</dbReference>
<protein>
    <recommendedName>
        <fullName evidence="11">Transporter</fullName>
    </recommendedName>
</protein>
<evidence type="ECO:0008006" key="11">
    <source>
        <dbReference type="Google" id="ProtNLM"/>
    </source>
</evidence>
<keyword evidence="4" id="KW-1134">Transmembrane beta strand</keyword>
<gene>
    <name evidence="9" type="ORF">BLX24_19135</name>
</gene>
<keyword evidence="7" id="KW-0998">Cell outer membrane</keyword>
<keyword evidence="6" id="KW-0472">Membrane</keyword>
<evidence type="ECO:0000313" key="10">
    <source>
        <dbReference type="Proteomes" id="UP000181790"/>
    </source>
</evidence>
<dbReference type="PANTHER" id="PTHR30026">
    <property type="entry name" value="OUTER MEMBRANE PROTEIN TOLC"/>
    <property type="match status" value="1"/>
</dbReference>
<evidence type="ECO:0000256" key="7">
    <source>
        <dbReference type="ARBA" id="ARBA00023237"/>
    </source>
</evidence>
<evidence type="ECO:0000256" key="2">
    <source>
        <dbReference type="ARBA" id="ARBA00007613"/>
    </source>
</evidence>
<dbReference type="GO" id="GO:0009279">
    <property type="term" value="C:cell outer membrane"/>
    <property type="evidence" value="ECO:0007669"/>
    <property type="project" value="UniProtKB-SubCell"/>
</dbReference>
<comment type="caution">
    <text evidence="9">The sequence shown here is derived from an EMBL/GenBank/DDBJ whole genome shotgun (WGS) entry which is preliminary data.</text>
</comment>
<keyword evidence="5" id="KW-0812">Transmembrane</keyword>
<dbReference type="AlphaFoldDB" id="A0A1S2VH80"/>
<evidence type="ECO:0000256" key="6">
    <source>
        <dbReference type="ARBA" id="ARBA00023136"/>
    </source>
</evidence>
<keyword evidence="3" id="KW-0813">Transport</keyword>
<dbReference type="GO" id="GO:0015562">
    <property type="term" value="F:efflux transmembrane transporter activity"/>
    <property type="evidence" value="ECO:0007669"/>
    <property type="project" value="InterPro"/>
</dbReference>
<evidence type="ECO:0000256" key="4">
    <source>
        <dbReference type="ARBA" id="ARBA00022452"/>
    </source>
</evidence>
<organism evidence="9 10">
    <name type="scientific">Arsenicibacter rosenii</name>
    <dbReference type="NCBI Taxonomy" id="1750698"/>
    <lineage>
        <taxon>Bacteria</taxon>
        <taxon>Pseudomonadati</taxon>
        <taxon>Bacteroidota</taxon>
        <taxon>Cytophagia</taxon>
        <taxon>Cytophagales</taxon>
        <taxon>Spirosomataceae</taxon>
        <taxon>Arsenicibacter</taxon>
    </lineage>
</organism>
<comment type="similarity">
    <text evidence="2">Belongs to the outer membrane factor (OMF) (TC 1.B.17) family.</text>
</comment>
<dbReference type="GO" id="GO:1990281">
    <property type="term" value="C:efflux pump complex"/>
    <property type="evidence" value="ECO:0007669"/>
    <property type="project" value="TreeGrafter"/>
</dbReference>
<dbReference type="EMBL" id="MORL01000011">
    <property type="protein sequence ID" value="OIN57595.1"/>
    <property type="molecule type" value="Genomic_DNA"/>
</dbReference>
<keyword evidence="8" id="KW-0175">Coiled coil</keyword>
<evidence type="ECO:0000313" key="9">
    <source>
        <dbReference type="EMBL" id="OIN57595.1"/>
    </source>
</evidence>
<name>A0A1S2VH80_9BACT</name>
<evidence type="ECO:0000256" key="3">
    <source>
        <dbReference type="ARBA" id="ARBA00022448"/>
    </source>
</evidence>
<keyword evidence="10" id="KW-1185">Reference proteome</keyword>
<dbReference type="InterPro" id="IPR051906">
    <property type="entry name" value="TolC-like"/>
</dbReference>
<comment type="subcellular location">
    <subcellularLocation>
        <location evidence="1">Cell outer membrane</location>
    </subcellularLocation>
</comment>
<evidence type="ECO:0000256" key="8">
    <source>
        <dbReference type="SAM" id="Coils"/>
    </source>
</evidence>
<evidence type="ECO:0000256" key="5">
    <source>
        <dbReference type="ARBA" id="ARBA00022692"/>
    </source>
</evidence>
<accession>A0A1S2VH80</accession>
<dbReference type="OrthoDB" id="581172at2"/>
<evidence type="ECO:0000256" key="1">
    <source>
        <dbReference type="ARBA" id="ARBA00004442"/>
    </source>
</evidence>
<dbReference type="InterPro" id="IPR003423">
    <property type="entry name" value="OMP_efflux"/>
</dbReference>